<dbReference type="PANTHER" id="PTHR12444">
    <property type="entry name" value="PROTEIN EFR3 HOMOLOG CMP44E"/>
    <property type="match status" value="1"/>
</dbReference>
<dbReference type="Proteomes" id="UP000472265">
    <property type="component" value="Chromosome 22"/>
</dbReference>
<dbReference type="AlphaFoldDB" id="A0A671XYR4"/>
<dbReference type="GO" id="GO:0072659">
    <property type="term" value="P:protein localization to plasma membrane"/>
    <property type="evidence" value="ECO:0007669"/>
    <property type="project" value="TreeGrafter"/>
</dbReference>
<protein>
    <submittedName>
        <fullName evidence="3">EFR3 homolog B</fullName>
    </submittedName>
</protein>
<accession>A0A671XYR4</accession>
<feature type="region of interest" description="Disordered" evidence="2">
    <location>
        <begin position="213"/>
        <end position="232"/>
    </location>
</feature>
<dbReference type="Ensembl" id="ENSSAUT00010059199.1">
    <property type="protein sequence ID" value="ENSSAUP00010056353.1"/>
    <property type="gene ID" value="ENSSAUG00010021750.1"/>
</dbReference>
<proteinExistence type="inferred from homology"/>
<evidence type="ECO:0000313" key="3">
    <source>
        <dbReference type="Ensembl" id="ENSSAUP00010056353.1"/>
    </source>
</evidence>
<dbReference type="InterPro" id="IPR051851">
    <property type="entry name" value="EFR3_Homologs"/>
</dbReference>
<reference evidence="3" key="2">
    <citation type="submission" date="2025-08" db="UniProtKB">
        <authorList>
            <consortium name="Ensembl"/>
        </authorList>
    </citation>
    <scope>IDENTIFICATION</scope>
</reference>
<dbReference type="Pfam" id="PF21052">
    <property type="entry name" value="EFR3_ARM"/>
    <property type="match status" value="1"/>
</dbReference>
<comment type="similarity">
    <text evidence="1">Belongs to the EFR3 family.</text>
</comment>
<dbReference type="InterPro" id="IPR016024">
    <property type="entry name" value="ARM-type_fold"/>
</dbReference>
<reference evidence="3" key="3">
    <citation type="submission" date="2025-09" db="UniProtKB">
        <authorList>
            <consortium name="Ensembl"/>
        </authorList>
    </citation>
    <scope>IDENTIFICATION</scope>
</reference>
<dbReference type="PANTHER" id="PTHR12444:SF4">
    <property type="entry name" value="PROTEIN EFR3 HOMOLOG B"/>
    <property type="match status" value="1"/>
</dbReference>
<feature type="compositionally biased region" description="Polar residues" evidence="2">
    <location>
        <begin position="213"/>
        <end position="224"/>
    </location>
</feature>
<evidence type="ECO:0000313" key="4">
    <source>
        <dbReference type="Proteomes" id="UP000472265"/>
    </source>
</evidence>
<dbReference type="InterPro" id="IPR011989">
    <property type="entry name" value="ARM-like"/>
</dbReference>
<evidence type="ECO:0000256" key="1">
    <source>
        <dbReference type="ARBA" id="ARBA00010216"/>
    </source>
</evidence>
<sequence length="820" mass="92299">LYLLPSLGVCGCCGALRPRYKRLVDNIFPEDPEDGLVKANMEKLTFYALSAPEKLDRIGAYLSERLSRDVARHRYGYVCIAMEALDQLLMACHCQSINLFVESFLKMVRKLLESDKPNLQILGTNSFVKFANIEEDTPSYHRSYDFFVSRFSEMCHSSYEDPDIRTKIRMAGIKGLQGVVRKTVNDELQANIWDPQHMDKIVPSLLFNLQSGERTESRSPSPLQASEKEKESPVELTERCFRELLGRAAYGNIKNAVTPVLMHLDNHSLWEGKTFAVRCFKIIMYSIQSQHSHLVIQQLLGHLDANSKNSATVRAGIVEVLLEAAAIAASGSVGPTVLEVFNTLLRQLRLSVDYELTGSYDGSVNIGTKIIKAHEERQLQEAVIRTIGSFANTLPTYQRSEVMLFIMGKIPVPGVHPKPSMNYLNVLEHYKPCFLPSTSQVTAGFQTTNMLTALPSSFLEPLLSFSLTEDPEIRLLVLQILLSLIDRHDNTPKFSNISIISDISVLKLKVDKCSRQDNLFMKKHGQQLYRHIYLGCKEQSSGRQHYETLFALLGLLSVELANEEVVVDLIRLALALQDLALSTDEAMPVFNRCAVHALAAAYLNLICQLTTVPAFCQHIHEVIEVRQKESPYLLPEDVFIDNPKLPSSLEKVEGEVLFLQSKITEVLGGSGYNTDRLATPYVPQYTDEDRLSKRKSIGETISLQVEVESRNSPEKEERTPAEEITFETLKNAIVDSVGMEEQERERRRQVVEKFQKAPFEEIAAHCGARATLLQSKLNQIFEITIRPPPSPSGTISSGYGQSQSRSVPIYEMKFPDLCVY</sequence>
<keyword evidence="4" id="KW-1185">Reference proteome</keyword>
<dbReference type="GeneTree" id="ENSGT00390000002143"/>
<evidence type="ECO:0000256" key="2">
    <source>
        <dbReference type="SAM" id="MobiDB-lite"/>
    </source>
</evidence>
<dbReference type="GO" id="GO:0005886">
    <property type="term" value="C:plasma membrane"/>
    <property type="evidence" value="ECO:0007669"/>
    <property type="project" value="TreeGrafter"/>
</dbReference>
<dbReference type="SUPFAM" id="SSF48371">
    <property type="entry name" value="ARM repeat"/>
    <property type="match status" value="1"/>
</dbReference>
<gene>
    <name evidence="3" type="primary">EFR3B</name>
    <name evidence="3" type="synonym">efr3b</name>
</gene>
<dbReference type="OMA" id="VGTKYQT"/>
<name>A0A671XYR4_SPAAU</name>
<organism evidence="3 4">
    <name type="scientific">Sparus aurata</name>
    <name type="common">Gilthead sea bream</name>
    <dbReference type="NCBI Taxonomy" id="8175"/>
    <lineage>
        <taxon>Eukaryota</taxon>
        <taxon>Metazoa</taxon>
        <taxon>Chordata</taxon>
        <taxon>Craniata</taxon>
        <taxon>Vertebrata</taxon>
        <taxon>Euteleostomi</taxon>
        <taxon>Actinopterygii</taxon>
        <taxon>Neopterygii</taxon>
        <taxon>Teleostei</taxon>
        <taxon>Neoteleostei</taxon>
        <taxon>Acanthomorphata</taxon>
        <taxon>Eupercaria</taxon>
        <taxon>Spariformes</taxon>
        <taxon>Sparidae</taxon>
        <taxon>Sparus</taxon>
    </lineage>
</organism>
<dbReference type="InterPro" id="IPR049152">
    <property type="entry name" value="EFR3-like_ARM"/>
</dbReference>
<dbReference type="Gene3D" id="1.25.10.10">
    <property type="entry name" value="Leucine-rich Repeat Variant"/>
    <property type="match status" value="1"/>
</dbReference>
<reference evidence="3" key="1">
    <citation type="submission" date="2021-04" db="EMBL/GenBank/DDBJ databases">
        <authorList>
            <consortium name="Wellcome Sanger Institute Data Sharing"/>
        </authorList>
    </citation>
    <scope>NUCLEOTIDE SEQUENCE [LARGE SCALE GENOMIC DNA]</scope>
</reference>